<keyword evidence="3" id="KW-1185">Reference proteome</keyword>
<organism evidence="2 3">
    <name type="scientific">Pisum sativum</name>
    <name type="common">Garden pea</name>
    <name type="synonym">Lathyrus oleraceus</name>
    <dbReference type="NCBI Taxonomy" id="3888"/>
    <lineage>
        <taxon>Eukaryota</taxon>
        <taxon>Viridiplantae</taxon>
        <taxon>Streptophyta</taxon>
        <taxon>Embryophyta</taxon>
        <taxon>Tracheophyta</taxon>
        <taxon>Spermatophyta</taxon>
        <taxon>Magnoliopsida</taxon>
        <taxon>eudicotyledons</taxon>
        <taxon>Gunneridae</taxon>
        <taxon>Pentapetalae</taxon>
        <taxon>rosids</taxon>
        <taxon>fabids</taxon>
        <taxon>Fabales</taxon>
        <taxon>Fabaceae</taxon>
        <taxon>Papilionoideae</taxon>
        <taxon>50 kb inversion clade</taxon>
        <taxon>NPAAA clade</taxon>
        <taxon>Hologalegina</taxon>
        <taxon>IRL clade</taxon>
        <taxon>Fabeae</taxon>
        <taxon>Lathyrus</taxon>
    </lineage>
</organism>
<gene>
    <name evidence="2" type="ORF">KIW84_071244</name>
</gene>
<reference evidence="2 3" key="1">
    <citation type="journal article" date="2022" name="Nat. Genet.">
        <title>Improved pea reference genome and pan-genome highlight genomic features and evolutionary characteristics.</title>
        <authorList>
            <person name="Yang T."/>
            <person name="Liu R."/>
            <person name="Luo Y."/>
            <person name="Hu S."/>
            <person name="Wang D."/>
            <person name="Wang C."/>
            <person name="Pandey M.K."/>
            <person name="Ge S."/>
            <person name="Xu Q."/>
            <person name="Li N."/>
            <person name="Li G."/>
            <person name="Huang Y."/>
            <person name="Saxena R.K."/>
            <person name="Ji Y."/>
            <person name="Li M."/>
            <person name="Yan X."/>
            <person name="He Y."/>
            <person name="Liu Y."/>
            <person name="Wang X."/>
            <person name="Xiang C."/>
            <person name="Varshney R.K."/>
            <person name="Ding H."/>
            <person name="Gao S."/>
            <person name="Zong X."/>
        </authorList>
    </citation>
    <scope>NUCLEOTIDE SEQUENCE [LARGE SCALE GENOMIC DNA]</scope>
    <source>
        <strain evidence="2 3">cv. Zhongwan 6</strain>
    </source>
</reference>
<name>A0A9D4VIA0_PEA</name>
<dbReference type="Pfam" id="PF26130">
    <property type="entry name" value="PB1-like"/>
    <property type="match status" value="1"/>
</dbReference>
<protein>
    <recommendedName>
        <fullName evidence="1">PB1-like domain-containing protein</fullName>
    </recommendedName>
</protein>
<sequence>MSQMFNVVFHHGKEFVRLNDGDTIYMGGVSTIVFGKLIDKWSVVNIRKLVNNWGYIKGTYKMWTKILNIYENFFQIRNSDYAYDFAAYACAAEVDGEMFVEHDVTGIEIIVKSHMCMNEMVELDGFDDEGVEGFNDSEDERTTAIADGFDGIDVSLPITKGTIVVGLLTGSKKKK</sequence>
<dbReference type="AlphaFoldDB" id="A0A9D4VIA0"/>
<proteinExistence type="predicted"/>
<dbReference type="InterPro" id="IPR058594">
    <property type="entry name" value="PB1-like_dom_pln"/>
</dbReference>
<evidence type="ECO:0000313" key="3">
    <source>
        <dbReference type="Proteomes" id="UP001058974"/>
    </source>
</evidence>
<feature type="domain" description="PB1-like" evidence="1">
    <location>
        <begin position="1"/>
        <end position="102"/>
    </location>
</feature>
<comment type="caution">
    <text evidence="2">The sequence shown here is derived from an EMBL/GenBank/DDBJ whole genome shotgun (WGS) entry which is preliminary data.</text>
</comment>
<dbReference type="Gramene" id="Psat07G0124400-T1">
    <property type="protein sequence ID" value="KAI5384162.1"/>
    <property type="gene ID" value="KIW84_071244"/>
</dbReference>
<dbReference type="Proteomes" id="UP001058974">
    <property type="component" value="Chromosome 7"/>
</dbReference>
<evidence type="ECO:0000259" key="1">
    <source>
        <dbReference type="Pfam" id="PF26130"/>
    </source>
</evidence>
<dbReference type="EMBL" id="JAMSHJ010000007">
    <property type="protein sequence ID" value="KAI5384162.1"/>
    <property type="molecule type" value="Genomic_DNA"/>
</dbReference>
<accession>A0A9D4VIA0</accession>
<evidence type="ECO:0000313" key="2">
    <source>
        <dbReference type="EMBL" id="KAI5384162.1"/>
    </source>
</evidence>